<feature type="transmembrane region" description="Helical" evidence="2">
    <location>
        <begin position="36"/>
        <end position="59"/>
    </location>
</feature>
<evidence type="ECO:0000256" key="2">
    <source>
        <dbReference type="SAM" id="Phobius"/>
    </source>
</evidence>
<dbReference type="RefSeq" id="WP_106316564.1">
    <property type="nucleotide sequence ID" value="NZ_BOMO01000039.1"/>
</dbReference>
<protein>
    <recommendedName>
        <fullName evidence="5">DUF4878 domain-containing protein</fullName>
    </recommendedName>
</protein>
<accession>A0A2T0KJ41</accession>
<dbReference type="AlphaFoldDB" id="A0A2T0KJ41"/>
<keyword evidence="2" id="KW-0472">Membrane</keyword>
<sequence>MSLPPPPPPAGPGVHPPFPAPPVEGRGKRVGTSLGIAAGIVVLVCGVGSIAGFGFLTAFNRALDEQADSVVSRYLDDLQDRDFDGAYQQLCQDAKDSETLADYTERMSGTEPFDSYTVGDLSTLGMRLTVPVELTYPDGDQVSMEADLTQNQSTGKFEVCDLGE</sequence>
<evidence type="ECO:0000313" key="4">
    <source>
        <dbReference type="Proteomes" id="UP000239415"/>
    </source>
</evidence>
<keyword evidence="2" id="KW-1133">Transmembrane helix</keyword>
<evidence type="ECO:0008006" key="5">
    <source>
        <dbReference type="Google" id="ProtNLM"/>
    </source>
</evidence>
<keyword evidence="2" id="KW-0812">Transmembrane</keyword>
<evidence type="ECO:0000313" key="3">
    <source>
        <dbReference type="EMBL" id="PRX23346.1"/>
    </source>
</evidence>
<dbReference type="OrthoDB" id="3372650at2"/>
<reference evidence="3 4" key="1">
    <citation type="submission" date="2018-03" db="EMBL/GenBank/DDBJ databases">
        <title>Genomic Encyclopedia of Archaeal and Bacterial Type Strains, Phase II (KMG-II): from individual species to whole genera.</title>
        <authorList>
            <person name="Goeker M."/>
        </authorList>
    </citation>
    <scope>NUCLEOTIDE SEQUENCE [LARGE SCALE GENOMIC DNA]</scope>
    <source>
        <strain evidence="3 4">DSM 43146</strain>
    </source>
</reference>
<dbReference type="Proteomes" id="UP000239415">
    <property type="component" value="Unassembled WGS sequence"/>
</dbReference>
<organism evidence="3 4">
    <name type="scientific">Actinoplanes italicus</name>
    <dbReference type="NCBI Taxonomy" id="113567"/>
    <lineage>
        <taxon>Bacteria</taxon>
        <taxon>Bacillati</taxon>
        <taxon>Actinomycetota</taxon>
        <taxon>Actinomycetes</taxon>
        <taxon>Micromonosporales</taxon>
        <taxon>Micromonosporaceae</taxon>
        <taxon>Actinoplanes</taxon>
    </lineage>
</organism>
<gene>
    <name evidence="3" type="ORF">CLV67_10391</name>
</gene>
<proteinExistence type="predicted"/>
<comment type="caution">
    <text evidence="3">The sequence shown here is derived from an EMBL/GenBank/DDBJ whole genome shotgun (WGS) entry which is preliminary data.</text>
</comment>
<keyword evidence="4" id="KW-1185">Reference proteome</keyword>
<feature type="compositionally biased region" description="Pro residues" evidence="1">
    <location>
        <begin position="1"/>
        <end position="22"/>
    </location>
</feature>
<dbReference type="EMBL" id="PVMZ01000003">
    <property type="protein sequence ID" value="PRX23346.1"/>
    <property type="molecule type" value="Genomic_DNA"/>
</dbReference>
<name>A0A2T0KJ41_9ACTN</name>
<feature type="region of interest" description="Disordered" evidence="1">
    <location>
        <begin position="1"/>
        <end position="25"/>
    </location>
</feature>
<evidence type="ECO:0000256" key="1">
    <source>
        <dbReference type="SAM" id="MobiDB-lite"/>
    </source>
</evidence>